<name>A0A212KF85_9DELT</name>
<dbReference type="AlphaFoldDB" id="A0A212KF85"/>
<reference evidence="2" key="1">
    <citation type="submission" date="2016-04" db="EMBL/GenBank/DDBJ databases">
        <authorList>
            <person name="Evans L.H."/>
            <person name="Alamgir A."/>
            <person name="Owens N."/>
            <person name="Weber N.D."/>
            <person name="Virtaneva K."/>
            <person name="Barbian K."/>
            <person name="Babar A."/>
            <person name="Rosenke K."/>
        </authorList>
    </citation>
    <scope>NUCLEOTIDE SEQUENCE</scope>
    <source>
        <strain evidence="2">86</strain>
    </source>
</reference>
<feature type="transmembrane region" description="Helical" evidence="1">
    <location>
        <begin position="74"/>
        <end position="94"/>
    </location>
</feature>
<protein>
    <submittedName>
        <fullName evidence="2">Uncharacterized protein</fullName>
    </submittedName>
</protein>
<proteinExistence type="predicted"/>
<gene>
    <name evidence="2" type="ORF">KL86DPRO_60126</name>
</gene>
<keyword evidence="1" id="KW-0812">Transmembrane</keyword>
<feature type="transmembrane region" description="Helical" evidence="1">
    <location>
        <begin position="130"/>
        <end position="149"/>
    </location>
</feature>
<keyword evidence="1" id="KW-0472">Membrane</keyword>
<organism evidence="2">
    <name type="scientific">uncultured delta proteobacterium</name>
    <dbReference type="NCBI Taxonomy" id="34034"/>
    <lineage>
        <taxon>Bacteria</taxon>
        <taxon>Deltaproteobacteria</taxon>
        <taxon>environmental samples</taxon>
    </lineage>
</organism>
<evidence type="ECO:0000256" key="1">
    <source>
        <dbReference type="SAM" id="Phobius"/>
    </source>
</evidence>
<dbReference type="EMBL" id="FLUQ01000006">
    <property type="protein sequence ID" value="SBW10339.1"/>
    <property type="molecule type" value="Genomic_DNA"/>
</dbReference>
<feature type="transmembrane region" description="Helical" evidence="1">
    <location>
        <begin position="100"/>
        <end position="118"/>
    </location>
</feature>
<keyword evidence="1" id="KW-1133">Transmembrane helix</keyword>
<feature type="transmembrane region" description="Helical" evidence="1">
    <location>
        <begin position="17"/>
        <end position="36"/>
    </location>
</feature>
<evidence type="ECO:0000313" key="2">
    <source>
        <dbReference type="EMBL" id="SBW10339.1"/>
    </source>
</evidence>
<feature type="transmembrane region" description="Helical" evidence="1">
    <location>
        <begin position="42"/>
        <end position="67"/>
    </location>
</feature>
<sequence>MAAVTAESKGISRFFDYVDVLVSLGIALFILKLWIFPNQDNVGDILTLCLIMVVEFIMVHSGAMMAFARAFSRFLPLVFVPLYGLFIWAFYLAAGDVNIVRLYCFAVFCRLFGGFFGSDAGVIARQFKCAFFHAMIYFAAFVLVGTGAVRPPRFGLTEPFLAAANYYSRAGDAYGMLLQTPHVALCFAFVYYMGLAAFDFWVAKNPGKLEKPI</sequence>
<feature type="transmembrane region" description="Helical" evidence="1">
    <location>
        <begin position="182"/>
        <end position="203"/>
    </location>
</feature>
<accession>A0A212KF85</accession>